<evidence type="ECO:0000313" key="2">
    <source>
        <dbReference type="EMBL" id="UYQ92795.1"/>
    </source>
</evidence>
<keyword evidence="3" id="KW-1185">Reference proteome</keyword>
<evidence type="ECO:0000313" key="3">
    <source>
        <dbReference type="Proteomes" id="UP001162741"/>
    </source>
</evidence>
<dbReference type="Proteomes" id="UP001162741">
    <property type="component" value="Chromosome"/>
</dbReference>
<evidence type="ECO:0000259" key="1">
    <source>
        <dbReference type="Pfam" id="PF14302"/>
    </source>
</evidence>
<organism evidence="2 3">
    <name type="scientific">Chitinophaga horti</name>
    <dbReference type="NCBI Taxonomy" id="2920382"/>
    <lineage>
        <taxon>Bacteria</taxon>
        <taxon>Pseudomonadati</taxon>
        <taxon>Bacteroidota</taxon>
        <taxon>Chitinophagia</taxon>
        <taxon>Chitinophagales</taxon>
        <taxon>Chitinophagaceae</taxon>
        <taxon>Chitinophaga</taxon>
    </lineage>
</organism>
<sequence length="235" mass="26173">MNYPMLRWILPAALLASCENPSGQAGRQYMDSVNIQPDSLFAGFYEDSLPAAGIVRLTISKSGEARLVTDHQNFSPEVIQIGSLQPLDSNKVQLSLVTVGVGDPVKDTFILRSQDDGFVYQGTAFGGEALHLQKKEKPAPQPRDLIFWIKSESECDLGPGFGKTPCYQVQYGDRPVGPQEAWETLSEPITGFTFEKGFLYKVKVTRIPRDTMVRNRGPYEFRLTELVEKQPVGNK</sequence>
<feature type="domain" description="DUF4377" evidence="1">
    <location>
        <begin position="152"/>
        <end position="229"/>
    </location>
</feature>
<proteinExistence type="predicted"/>
<protein>
    <submittedName>
        <fullName evidence="2">DUF4377 domain-containing protein</fullName>
    </submittedName>
</protein>
<gene>
    <name evidence="2" type="ORF">MKQ68_22195</name>
</gene>
<dbReference type="RefSeq" id="WP_264280995.1">
    <property type="nucleotide sequence ID" value="NZ_CP107006.1"/>
</dbReference>
<dbReference type="Pfam" id="PF14302">
    <property type="entry name" value="DUF4377"/>
    <property type="match status" value="1"/>
</dbReference>
<dbReference type="PROSITE" id="PS51257">
    <property type="entry name" value="PROKAR_LIPOPROTEIN"/>
    <property type="match status" value="1"/>
</dbReference>
<accession>A0ABY6IZJ0</accession>
<dbReference type="EMBL" id="CP107006">
    <property type="protein sequence ID" value="UYQ92795.1"/>
    <property type="molecule type" value="Genomic_DNA"/>
</dbReference>
<dbReference type="InterPro" id="IPR025485">
    <property type="entry name" value="DUF4377"/>
</dbReference>
<reference evidence="2" key="1">
    <citation type="submission" date="2022-10" db="EMBL/GenBank/DDBJ databases">
        <title>Chitinophaga sp. nov., isolated from soil.</title>
        <authorList>
            <person name="Jeon C.O."/>
        </authorList>
    </citation>
    <scope>NUCLEOTIDE SEQUENCE</scope>
    <source>
        <strain evidence="2">R8</strain>
    </source>
</reference>
<name>A0ABY6IZJ0_9BACT</name>